<protein>
    <submittedName>
        <fullName evidence="1">Uncharacterized protein</fullName>
    </submittedName>
</protein>
<sequence length="357" mass="40285">MEGAKLYWWILKDEPAVSNNSGYIESGGHVAALYQNELYDRVTARAGTAQLQLFGILFGSKFVVLYIEPTNEKENLTTNTARTTLLLNGEPLPWAEWAYEFREKMPSELADFVKNKSAGTPERDHVKSIKERLKGIMDLYKVSRYKPSPQGTYLSDDSSKISVGTPIIKRGSPDNPRESIRNVSVIKRIKEGRDGSVGNIYHLFEKKGGQFSDRVETDPFPVVNWVSIEDGTRDEGDMEDKAAKYLSEQNTLLVNADFRVFKDMVLRLCKEKDTKQGLNIESVVEDVVHSWFEQALIETVIGVQQLKGSKEWGADVLKRALSEEALTATVLQRYHIHIACRRELGAKLGRAIKNVDV</sequence>
<reference evidence="2" key="1">
    <citation type="journal article" date="2019" name="Int. J. Syst. Evol. Microbiol.">
        <title>The Global Catalogue of Microorganisms (GCM) 10K type strain sequencing project: providing services to taxonomists for standard genome sequencing and annotation.</title>
        <authorList>
            <consortium name="The Broad Institute Genomics Platform"/>
            <consortium name="The Broad Institute Genome Sequencing Center for Infectious Disease"/>
            <person name="Wu L."/>
            <person name="Ma J."/>
        </authorList>
    </citation>
    <scope>NUCLEOTIDE SEQUENCE [LARGE SCALE GENOMIC DNA]</scope>
    <source>
        <strain evidence="2">CGMCC 1.15923</strain>
    </source>
</reference>
<dbReference type="Proteomes" id="UP000646152">
    <property type="component" value="Unassembled WGS sequence"/>
</dbReference>
<organism evidence="1 2">
    <name type="scientific">Oceanisphaera marina</name>
    <dbReference type="NCBI Taxonomy" id="2017550"/>
    <lineage>
        <taxon>Bacteria</taxon>
        <taxon>Pseudomonadati</taxon>
        <taxon>Pseudomonadota</taxon>
        <taxon>Gammaproteobacteria</taxon>
        <taxon>Aeromonadales</taxon>
        <taxon>Aeromonadaceae</taxon>
        <taxon>Oceanisphaera</taxon>
    </lineage>
</organism>
<evidence type="ECO:0000313" key="2">
    <source>
        <dbReference type="Proteomes" id="UP000646152"/>
    </source>
</evidence>
<comment type="caution">
    <text evidence="1">The sequence shown here is derived from an EMBL/GenBank/DDBJ whole genome shotgun (WGS) entry which is preliminary data.</text>
</comment>
<accession>A0ABQ1IWY0</accession>
<keyword evidence="2" id="KW-1185">Reference proteome</keyword>
<gene>
    <name evidence="1" type="ORF">GCM10011502_26720</name>
</gene>
<proteinExistence type="predicted"/>
<evidence type="ECO:0000313" key="1">
    <source>
        <dbReference type="EMBL" id="GGB52215.1"/>
    </source>
</evidence>
<name>A0ABQ1IWY0_9GAMM</name>
<dbReference type="EMBL" id="BMKE01000027">
    <property type="protein sequence ID" value="GGB52215.1"/>
    <property type="molecule type" value="Genomic_DNA"/>
</dbReference>